<sequence length="271" mass="31782">MSIFDFLLFLIVFFCNFVNIKGQSLREPLPLPFIQSYNNHTLLCPLKHNDLVFCNFHNKKDTCICNYGSSSNILPDKTWLCEIPNGERMTGNYITKVIINRKKPFESDREIQSKFLNVFHTYVGIPSEHVLFFAMKCVANDPNLIEIYFAVKLLNHPTDKFYFFKDNYYQDFSGIHEQTELNIVSIKLEKNQIINKTIPEIISKTIEPKSVDFNQYGIYIYTFIFLSAIILFIGFWASKDLSKWYELNEEKQKDLEMFMIDSTTSTSTLQP</sequence>
<reference evidence="2" key="1">
    <citation type="submission" date="2022-11" db="UniProtKB">
        <authorList>
            <consortium name="WormBaseParasite"/>
        </authorList>
    </citation>
    <scope>IDENTIFICATION</scope>
</reference>
<evidence type="ECO:0000313" key="1">
    <source>
        <dbReference type="Proteomes" id="UP000887580"/>
    </source>
</evidence>
<protein>
    <submittedName>
        <fullName evidence="2">Uncharacterized protein</fullName>
    </submittedName>
</protein>
<evidence type="ECO:0000313" key="2">
    <source>
        <dbReference type="WBParaSite" id="PS1159_v2.g12795.t1"/>
    </source>
</evidence>
<organism evidence="1 2">
    <name type="scientific">Panagrolaimus sp. PS1159</name>
    <dbReference type="NCBI Taxonomy" id="55785"/>
    <lineage>
        <taxon>Eukaryota</taxon>
        <taxon>Metazoa</taxon>
        <taxon>Ecdysozoa</taxon>
        <taxon>Nematoda</taxon>
        <taxon>Chromadorea</taxon>
        <taxon>Rhabditida</taxon>
        <taxon>Tylenchina</taxon>
        <taxon>Panagrolaimomorpha</taxon>
        <taxon>Panagrolaimoidea</taxon>
        <taxon>Panagrolaimidae</taxon>
        <taxon>Panagrolaimus</taxon>
    </lineage>
</organism>
<dbReference type="WBParaSite" id="PS1159_v2.g12795.t1">
    <property type="protein sequence ID" value="PS1159_v2.g12795.t1"/>
    <property type="gene ID" value="PS1159_v2.g12795"/>
</dbReference>
<accession>A0AC35F1I8</accession>
<name>A0AC35F1I8_9BILA</name>
<proteinExistence type="predicted"/>
<dbReference type="Proteomes" id="UP000887580">
    <property type="component" value="Unplaced"/>
</dbReference>